<evidence type="ECO:0000313" key="12">
    <source>
        <dbReference type="EMBL" id="EPS64317.1"/>
    </source>
</evidence>
<dbReference type="GO" id="GO:0005524">
    <property type="term" value="F:ATP binding"/>
    <property type="evidence" value="ECO:0007669"/>
    <property type="project" value="UniProtKB-KW"/>
</dbReference>
<dbReference type="Proteomes" id="UP000015453">
    <property type="component" value="Unassembled WGS sequence"/>
</dbReference>
<evidence type="ECO:0000256" key="7">
    <source>
        <dbReference type="ARBA" id="ARBA00022840"/>
    </source>
</evidence>
<evidence type="ECO:0000313" key="13">
    <source>
        <dbReference type="Proteomes" id="UP000015453"/>
    </source>
</evidence>
<protein>
    <recommendedName>
        <fullName evidence="2">non-specific serine/threonine protein kinase</fullName>
        <ecNumber evidence="2">2.7.11.1</ecNumber>
    </recommendedName>
</protein>
<dbReference type="InterPro" id="IPR000719">
    <property type="entry name" value="Prot_kinase_dom"/>
</dbReference>
<dbReference type="FunFam" id="1.10.510.10:FF:000294">
    <property type="entry name" value="Serine/threonine-protein kinase OXI1"/>
    <property type="match status" value="1"/>
</dbReference>
<accession>S8DWK9</accession>
<keyword evidence="6" id="KW-0418">Kinase</keyword>
<proteinExistence type="inferred from homology"/>
<evidence type="ECO:0000256" key="10">
    <source>
        <dbReference type="SAM" id="MobiDB-lite"/>
    </source>
</evidence>
<comment type="caution">
    <text evidence="12">The sequence shown here is derived from an EMBL/GenBank/DDBJ whole genome shotgun (WGS) entry which is preliminary data.</text>
</comment>
<evidence type="ECO:0000259" key="11">
    <source>
        <dbReference type="PROSITE" id="PS50011"/>
    </source>
</evidence>
<feature type="compositionally biased region" description="Low complexity" evidence="10">
    <location>
        <begin position="15"/>
        <end position="26"/>
    </location>
</feature>
<reference evidence="12 13" key="1">
    <citation type="journal article" date="2013" name="BMC Genomics">
        <title>The miniature genome of a carnivorous plant Genlisea aurea contains a low number of genes and short non-coding sequences.</title>
        <authorList>
            <person name="Leushkin E.V."/>
            <person name="Sutormin R.A."/>
            <person name="Nabieva E.R."/>
            <person name="Penin A.A."/>
            <person name="Kondrashov A.S."/>
            <person name="Logacheva M.D."/>
        </authorList>
    </citation>
    <scope>NUCLEOTIDE SEQUENCE [LARGE SCALE GENOMIC DNA]</scope>
</reference>
<dbReference type="AlphaFoldDB" id="S8DWK9"/>
<keyword evidence="4" id="KW-0808">Transferase</keyword>
<organism evidence="12 13">
    <name type="scientific">Genlisea aurea</name>
    <dbReference type="NCBI Taxonomy" id="192259"/>
    <lineage>
        <taxon>Eukaryota</taxon>
        <taxon>Viridiplantae</taxon>
        <taxon>Streptophyta</taxon>
        <taxon>Embryophyta</taxon>
        <taxon>Tracheophyta</taxon>
        <taxon>Spermatophyta</taxon>
        <taxon>Magnoliopsida</taxon>
        <taxon>eudicotyledons</taxon>
        <taxon>Gunneridae</taxon>
        <taxon>Pentapetalae</taxon>
        <taxon>asterids</taxon>
        <taxon>lamiids</taxon>
        <taxon>Lamiales</taxon>
        <taxon>Lentibulariaceae</taxon>
        <taxon>Genlisea</taxon>
    </lineage>
</organism>
<dbReference type="OrthoDB" id="432483at2759"/>
<feature type="domain" description="Protein kinase" evidence="11">
    <location>
        <begin position="74"/>
        <end position="423"/>
    </location>
</feature>
<keyword evidence="5" id="KW-0547">Nucleotide-binding</keyword>
<dbReference type="Gene3D" id="3.30.200.20">
    <property type="entry name" value="Phosphorylase Kinase, domain 1"/>
    <property type="match status" value="1"/>
</dbReference>
<dbReference type="Pfam" id="PF00069">
    <property type="entry name" value="Pkinase"/>
    <property type="match status" value="2"/>
</dbReference>
<dbReference type="Gene3D" id="1.10.510.10">
    <property type="entry name" value="Transferase(Phosphotransferase) domain 1"/>
    <property type="match status" value="2"/>
</dbReference>
<comment type="catalytic activity">
    <reaction evidence="8">
        <text>L-threonyl-[protein] + ATP = O-phospho-L-threonyl-[protein] + ADP + H(+)</text>
        <dbReference type="Rhea" id="RHEA:46608"/>
        <dbReference type="Rhea" id="RHEA-COMP:11060"/>
        <dbReference type="Rhea" id="RHEA-COMP:11605"/>
        <dbReference type="ChEBI" id="CHEBI:15378"/>
        <dbReference type="ChEBI" id="CHEBI:30013"/>
        <dbReference type="ChEBI" id="CHEBI:30616"/>
        <dbReference type="ChEBI" id="CHEBI:61977"/>
        <dbReference type="ChEBI" id="CHEBI:456216"/>
        <dbReference type="EC" id="2.7.11.1"/>
    </reaction>
</comment>
<dbReference type="EMBL" id="AUSU01004915">
    <property type="protein sequence ID" value="EPS64317.1"/>
    <property type="molecule type" value="Genomic_DNA"/>
</dbReference>
<keyword evidence="7" id="KW-0067">ATP-binding</keyword>
<evidence type="ECO:0000256" key="5">
    <source>
        <dbReference type="ARBA" id="ARBA00022741"/>
    </source>
</evidence>
<comment type="similarity">
    <text evidence="1">Belongs to the protein kinase superfamily. AGC Ser/Thr protein kinase family.</text>
</comment>
<evidence type="ECO:0000256" key="6">
    <source>
        <dbReference type="ARBA" id="ARBA00022777"/>
    </source>
</evidence>
<evidence type="ECO:0000256" key="3">
    <source>
        <dbReference type="ARBA" id="ARBA00022527"/>
    </source>
</evidence>
<keyword evidence="13" id="KW-1185">Reference proteome</keyword>
<evidence type="ECO:0000256" key="8">
    <source>
        <dbReference type="ARBA" id="ARBA00047899"/>
    </source>
</evidence>
<gene>
    <name evidence="12" type="ORF">M569_10467</name>
</gene>
<evidence type="ECO:0000256" key="2">
    <source>
        <dbReference type="ARBA" id="ARBA00012513"/>
    </source>
</evidence>
<dbReference type="InterPro" id="IPR008271">
    <property type="entry name" value="Ser/Thr_kinase_AS"/>
</dbReference>
<dbReference type="GO" id="GO:0004674">
    <property type="term" value="F:protein serine/threonine kinase activity"/>
    <property type="evidence" value="ECO:0007669"/>
    <property type="project" value="UniProtKB-KW"/>
</dbReference>
<dbReference type="EC" id="2.7.11.1" evidence="2"/>
<dbReference type="SMART" id="SM00220">
    <property type="entry name" value="S_TKc"/>
    <property type="match status" value="1"/>
</dbReference>
<evidence type="ECO:0000256" key="9">
    <source>
        <dbReference type="ARBA" id="ARBA00048679"/>
    </source>
</evidence>
<comment type="catalytic activity">
    <reaction evidence="9">
        <text>L-seryl-[protein] + ATP = O-phospho-L-seryl-[protein] + ADP + H(+)</text>
        <dbReference type="Rhea" id="RHEA:17989"/>
        <dbReference type="Rhea" id="RHEA-COMP:9863"/>
        <dbReference type="Rhea" id="RHEA-COMP:11604"/>
        <dbReference type="ChEBI" id="CHEBI:15378"/>
        <dbReference type="ChEBI" id="CHEBI:29999"/>
        <dbReference type="ChEBI" id="CHEBI:30616"/>
        <dbReference type="ChEBI" id="CHEBI:83421"/>
        <dbReference type="ChEBI" id="CHEBI:456216"/>
        <dbReference type="EC" id="2.7.11.1"/>
    </reaction>
</comment>
<feature type="region of interest" description="Disordered" evidence="10">
    <location>
        <begin position="1"/>
        <end position="26"/>
    </location>
</feature>
<dbReference type="PANTHER" id="PTHR45637">
    <property type="entry name" value="FLIPPASE KINASE 1-RELATED"/>
    <property type="match status" value="1"/>
</dbReference>
<dbReference type="InterPro" id="IPR011009">
    <property type="entry name" value="Kinase-like_dom_sf"/>
</dbReference>
<dbReference type="PROSITE" id="PS50011">
    <property type="entry name" value="PROTEIN_KINASE_DOM"/>
    <property type="match status" value="1"/>
</dbReference>
<dbReference type="SUPFAM" id="SSF56112">
    <property type="entry name" value="Protein kinase-like (PK-like)"/>
    <property type="match status" value="1"/>
</dbReference>
<sequence>MIRDSPEPVSDSGKTSMSSDTTTVSHSTSLSRLSFDLLVASSPDEQGGPLRPHRWSDSSFQEFRRVANLNFRDFVLVRQIGSGDIGRVLLCRLRAEVEKKKDKAEVYAMKVVDTEILALKKKTQRAETEKKIMRLLDHPFLPTLHAEFEASHFSCIVMEYCPGGDLHSLRHKQPRKRFSLCCVRYRTIIYRNSICNCSFSLDLILGKWKICTFFRFYSAEVLVALEYLHMLGIIYRDLKPENVLVRSDGHIMITDFDLSLCSDSIPAVESPDIRGSSRRSSYGLTPFSCISGPRGRNSKKTLAGDCLFVAEPVAARSCSFVGTHEYVAPEVAAGGAHGSAVDWWALGIFIYEMLYGRTPFGGVNNESTLRNILKMPLVFPADAPCGSMEGHARHLISRLLVKDPVKRLGSKRGAAEVKLHPFFKHLNFALIRSMTPPPVAGIQP</sequence>
<keyword evidence="3" id="KW-0723">Serine/threonine-protein kinase</keyword>
<evidence type="ECO:0000256" key="1">
    <source>
        <dbReference type="ARBA" id="ARBA00009903"/>
    </source>
</evidence>
<name>S8DWK9_9LAMI</name>
<evidence type="ECO:0000256" key="4">
    <source>
        <dbReference type="ARBA" id="ARBA00022679"/>
    </source>
</evidence>
<dbReference type="PROSITE" id="PS00108">
    <property type="entry name" value="PROTEIN_KINASE_ST"/>
    <property type="match status" value="1"/>
</dbReference>